<dbReference type="InterPro" id="IPR002716">
    <property type="entry name" value="PIN_dom"/>
</dbReference>
<keyword evidence="1" id="KW-0460">Magnesium</keyword>
<evidence type="ECO:0000313" key="3">
    <source>
        <dbReference type="EMBL" id="PIP85335.1"/>
    </source>
</evidence>
<gene>
    <name evidence="3" type="ORF">COW83_04820</name>
</gene>
<evidence type="ECO:0000313" key="4">
    <source>
        <dbReference type="Proteomes" id="UP000231136"/>
    </source>
</evidence>
<dbReference type="PANTHER" id="PTHR35901:SF1">
    <property type="entry name" value="EXONUCLEASE VAPC9"/>
    <property type="match status" value="1"/>
</dbReference>
<dbReference type="InterPro" id="IPR029060">
    <property type="entry name" value="PIN-like_dom_sf"/>
</dbReference>
<evidence type="ECO:0000256" key="1">
    <source>
        <dbReference type="ARBA" id="ARBA00022842"/>
    </source>
</evidence>
<evidence type="ECO:0000259" key="2">
    <source>
        <dbReference type="Pfam" id="PF01850"/>
    </source>
</evidence>
<dbReference type="PANTHER" id="PTHR35901">
    <property type="entry name" value="RIBONUCLEASE VAPC3"/>
    <property type="match status" value="1"/>
</dbReference>
<accession>A0A2H0DT41</accession>
<organism evidence="3 4">
    <name type="scientific">Candidatus Collierbacteria bacterium CG22_combo_CG10-13_8_21_14_all_43_12</name>
    <dbReference type="NCBI Taxonomy" id="1974537"/>
    <lineage>
        <taxon>Bacteria</taxon>
        <taxon>Candidatus Collieribacteriota</taxon>
    </lineage>
</organism>
<protein>
    <recommendedName>
        <fullName evidence="2">PIN domain-containing protein</fullName>
    </recommendedName>
</protein>
<feature type="domain" description="PIN" evidence="2">
    <location>
        <begin position="10"/>
        <end position="128"/>
    </location>
</feature>
<dbReference type="InterPro" id="IPR044153">
    <property type="entry name" value="PIN_Pae0151-like"/>
</dbReference>
<sequence length="134" mass="15252">MVADKQLEFIVDSSVFIAYLLPDETLPHSITSVINKFIKNQADFIAPTILKYEIGNALKSSVKQKRVEAAEALEIFETFLEFPIHFLSPNYSKTLQLSIQHNLTFYDASYLCLAQEKKVKLLTLDKKLLACLPK</sequence>
<reference evidence="3 4" key="1">
    <citation type="submission" date="2017-09" db="EMBL/GenBank/DDBJ databases">
        <title>Depth-based differentiation of microbial function through sediment-hosted aquifers and enrichment of novel symbionts in the deep terrestrial subsurface.</title>
        <authorList>
            <person name="Probst A.J."/>
            <person name="Ladd B."/>
            <person name="Jarett J.K."/>
            <person name="Geller-Mcgrath D.E."/>
            <person name="Sieber C.M."/>
            <person name="Emerson J.B."/>
            <person name="Anantharaman K."/>
            <person name="Thomas B.C."/>
            <person name="Malmstrom R."/>
            <person name="Stieglmeier M."/>
            <person name="Klingl A."/>
            <person name="Woyke T."/>
            <person name="Ryan C.M."/>
            <person name="Banfield J.F."/>
        </authorList>
    </citation>
    <scope>NUCLEOTIDE SEQUENCE [LARGE SCALE GENOMIC DNA]</scope>
    <source>
        <strain evidence="3">CG22_combo_CG10-13_8_21_14_all_43_12</strain>
    </source>
</reference>
<dbReference type="SUPFAM" id="SSF88723">
    <property type="entry name" value="PIN domain-like"/>
    <property type="match status" value="1"/>
</dbReference>
<dbReference type="CDD" id="cd09873">
    <property type="entry name" value="PIN_Pae0151-like"/>
    <property type="match status" value="1"/>
</dbReference>
<dbReference type="Pfam" id="PF01850">
    <property type="entry name" value="PIN"/>
    <property type="match status" value="1"/>
</dbReference>
<name>A0A2H0DT41_9BACT</name>
<dbReference type="EMBL" id="PCTR01000138">
    <property type="protein sequence ID" value="PIP85335.1"/>
    <property type="molecule type" value="Genomic_DNA"/>
</dbReference>
<dbReference type="InterPro" id="IPR051619">
    <property type="entry name" value="TypeII_TA_RNase_PINc/VapC"/>
</dbReference>
<dbReference type="Proteomes" id="UP000231136">
    <property type="component" value="Unassembled WGS sequence"/>
</dbReference>
<dbReference type="AlphaFoldDB" id="A0A2H0DT41"/>
<comment type="caution">
    <text evidence="3">The sequence shown here is derived from an EMBL/GenBank/DDBJ whole genome shotgun (WGS) entry which is preliminary data.</text>
</comment>
<dbReference type="Gene3D" id="3.40.50.1010">
    <property type="entry name" value="5'-nuclease"/>
    <property type="match status" value="1"/>
</dbReference>
<proteinExistence type="predicted"/>